<dbReference type="NCBIfam" id="TIGR01640">
    <property type="entry name" value="F_box_assoc_1"/>
    <property type="match status" value="1"/>
</dbReference>
<dbReference type="Proteomes" id="UP000836841">
    <property type="component" value="Chromosome 7"/>
</dbReference>
<dbReference type="AlphaFoldDB" id="A0AAU9T8N8"/>
<dbReference type="PANTHER" id="PTHR31672:SF8">
    <property type="entry name" value="F-BOX DOMAIN-CONTAINING PROTEIN"/>
    <property type="match status" value="1"/>
</dbReference>
<dbReference type="PANTHER" id="PTHR31672">
    <property type="entry name" value="BNACNNG10540D PROTEIN"/>
    <property type="match status" value="1"/>
</dbReference>
<evidence type="ECO:0000313" key="2">
    <source>
        <dbReference type="EMBL" id="CAH2080230.1"/>
    </source>
</evidence>
<dbReference type="InterPro" id="IPR017451">
    <property type="entry name" value="F-box-assoc_interact_dom"/>
</dbReference>
<accession>A0AAU9T8N8</accession>
<keyword evidence="3" id="KW-1185">Reference proteome</keyword>
<sequence length="376" mass="43668">MMTCPSSMCEDVLLDIISHCPAKEISKLRLLSEGCNKRTYEFSFINQHLHRTNSVLGYFIQYHKRCPPSFVSSVEEEESPENIGISLEFFPSKNVKIEACDTHHGILLCVDDTFKGRRRTPDYIVCKPATKQYRIIPNPKTRYFTVAIGLMVIQSNPFRYKIVRVSEPMPWERRKTKDGFCNLNCEVFDSDSFTWKRLNDLELPGDEVFIRSGQPVSAYGYLHWLTWKNNVVRFCMRTETWSFIPVPEDIGGDGSLDLISYEGKLGVICSNSRQGYGLWVLDSSLGSSWVNRKDIEMTGLEDKYAKPLWFPSNDVVSVESLCRLSLYNMNSNKSRYLHMKTKDRLPYYLPRNVCFPFYSNYERVCLNEDRVVRSND</sequence>
<gene>
    <name evidence="2" type="ORF">TAV2_LOCUS23391</name>
</gene>
<evidence type="ECO:0000259" key="1">
    <source>
        <dbReference type="Pfam" id="PF08268"/>
    </source>
</evidence>
<dbReference type="Pfam" id="PF08268">
    <property type="entry name" value="FBA_3"/>
    <property type="match status" value="1"/>
</dbReference>
<proteinExistence type="predicted"/>
<protein>
    <recommendedName>
        <fullName evidence="1">F-box associated beta-propeller type 3 domain-containing protein</fullName>
    </recommendedName>
</protein>
<evidence type="ECO:0000313" key="3">
    <source>
        <dbReference type="Proteomes" id="UP000836841"/>
    </source>
</evidence>
<dbReference type="EMBL" id="OU466863">
    <property type="protein sequence ID" value="CAH2080230.1"/>
    <property type="molecule type" value="Genomic_DNA"/>
</dbReference>
<reference evidence="2 3" key="1">
    <citation type="submission" date="2022-03" db="EMBL/GenBank/DDBJ databases">
        <authorList>
            <person name="Nunn A."/>
            <person name="Chopra R."/>
            <person name="Nunn A."/>
            <person name="Contreras Garrido A."/>
        </authorList>
    </citation>
    <scope>NUCLEOTIDE SEQUENCE [LARGE SCALE GENOMIC DNA]</scope>
</reference>
<organism evidence="2 3">
    <name type="scientific">Thlaspi arvense</name>
    <name type="common">Field penny-cress</name>
    <dbReference type="NCBI Taxonomy" id="13288"/>
    <lineage>
        <taxon>Eukaryota</taxon>
        <taxon>Viridiplantae</taxon>
        <taxon>Streptophyta</taxon>
        <taxon>Embryophyta</taxon>
        <taxon>Tracheophyta</taxon>
        <taxon>Spermatophyta</taxon>
        <taxon>Magnoliopsida</taxon>
        <taxon>eudicotyledons</taxon>
        <taxon>Gunneridae</taxon>
        <taxon>Pentapetalae</taxon>
        <taxon>rosids</taxon>
        <taxon>malvids</taxon>
        <taxon>Brassicales</taxon>
        <taxon>Brassicaceae</taxon>
        <taxon>Thlaspideae</taxon>
        <taxon>Thlaspi</taxon>
    </lineage>
</organism>
<dbReference type="InterPro" id="IPR050796">
    <property type="entry name" value="SCF_F-box_component"/>
</dbReference>
<name>A0AAU9T8N8_THLAR</name>
<dbReference type="InterPro" id="IPR013187">
    <property type="entry name" value="F-box-assoc_dom_typ3"/>
</dbReference>
<feature type="domain" description="F-box associated beta-propeller type 3" evidence="1">
    <location>
        <begin position="67"/>
        <end position="292"/>
    </location>
</feature>